<sequence>MNHIISMILFLILGIFILIDYFKDKKLYRLLAIIAMLVANFFQSPLSNNISIALSNTLIGLLILIMILIFYLMFKEEKLTRQ</sequence>
<evidence type="ECO:0000313" key="3">
    <source>
        <dbReference type="Proteomes" id="UP000198619"/>
    </source>
</evidence>
<keyword evidence="1" id="KW-0812">Transmembrane</keyword>
<dbReference type="AlphaFoldDB" id="A0A1I0V6A4"/>
<feature type="transmembrane region" description="Helical" evidence="1">
    <location>
        <begin position="6"/>
        <end position="22"/>
    </location>
</feature>
<reference evidence="2 3" key="1">
    <citation type="submission" date="2016-10" db="EMBL/GenBank/DDBJ databases">
        <authorList>
            <person name="de Groot N.N."/>
        </authorList>
    </citation>
    <scope>NUCLEOTIDE SEQUENCE [LARGE SCALE GENOMIC DNA]</scope>
    <source>
        <strain evidence="2 3">DSM 12271</strain>
    </source>
</reference>
<dbReference type="RefSeq" id="WP_090037820.1">
    <property type="nucleotide sequence ID" value="NZ_FOKI01000001.1"/>
</dbReference>
<dbReference type="OrthoDB" id="9980081at2"/>
<proteinExistence type="predicted"/>
<evidence type="ECO:0000313" key="2">
    <source>
        <dbReference type="EMBL" id="SFA71613.1"/>
    </source>
</evidence>
<gene>
    <name evidence="2" type="ORF">SAMN04488528_1001172</name>
</gene>
<feature type="transmembrane region" description="Helical" evidence="1">
    <location>
        <begin position="27"/>
        <end position="46"/>
    </location>
</feature>
<dbReference type="STRING" id="84698.SAMN04488528_1001172"/>
<name>A0A1I0V6A4_9CLOT</name>
<feature type="transmembrane region" description="Helical" evidence="1">
    <location>
        <begin position="52"/>
        <end position="74"/>
    </location>
</feature>
<keyword evidence="3" id="KW-1185">Reference proteome</keyword>
<dbReference type="EMBL" id="FOKI01000001">
    <property type="protein sequence ID" value="SFA71613.1"/>
    <property type="molecule type" value="Genomic_DNA"/>
</dbReference>
<accession>A0A1I0V6A4</accession>
<keyword evidence="1" id="KW-0472">Membrane</keyword>
<protein>
    <submittedName>
        <fullName evidence="2">Uncharacterized protein</fullName>
    </submittedName>
</protein>
<dbReference type="Proteomes" id="UP000198619">
    <property type="component" value="Unassembled WGS sequence"/>
</dbReference>
<evidence type="ECO:0000256" key="1">
    <source>
        <dbReference type="SAM" id="Phobius"/>
    </source>
</evidence>
<organism evidence="2 3">
    <name type="scientific">Clostridium frigidicarnis</name>
    <dbReference type="NCBI Taxonomy" id="84698"/>
    <lineage>
        <taxon>Bacteria</taxon>
        <taxon>Bacillati</taxon>
        <taxon>Bacillota</taxon>
        <taxon>Clostridia</taxon>
        <taxon>Eubacteriales</taxon>
        <taxon>Clostridiaceae</taxon>
        <taxon>Clostridium</taxon>
    </lineage>
</organism>
<keyword evidence="1" id="KW-1133">Transmembrane helix</keyword>